<gene>
    <name evidence="1" type="ORF">FC43_GL000474</name>
</gene>
<sequence>MNQHYPTWVQHPLMKDYYDHYWGRPVYGENELFEWLCLEIFQAGLAWRQVWQRRAAFEAAFANFEIEAVAAFTTADVDRLQNDSGIIRNRAKIQACCHNAQLLAQWHQAGRYLSPVAWAVTGGEVLRLLPDQAGCLPATMPLATTFAKQLKAQGFQRTGPKTVFAWLCAVGIINGRLPE</sequence>
<protein>
    <submittedName>
        <fullName evidence="1">DNA-3-methyladenine glycosylase I</fullName>
    </submittedName>
</protein>
<dbReference type="PATRIC" id="fig|1423760.3.peg.493"/>
<dbReference type="Proteomes" id="UP000050816">
    <property type="component" value="Unassembled WGS sequence"/>
</dbReference>
<organism evidence="1 2">
    <name type="scientific">Limosilactobacillus ingluviei DSM 15946</name>
    <dbReference type="NCBI Taxonomy" id="1423760"/>
    <lineage>
        <taxon>Bacteria</taxon>
        <taxon>Bacillati</taxon>
        <taxon>Bacillota</taxon>
        <taxon>Bacilli</taxon>
        <taxon>Lactobacillales</taxon>
        <taxon>Lactobacillaceae</taxon>
        <taxon>Limosilactobacillus</taxon>
    </lineage>
</organism>
<dbReference type="AlphaFoldDB" id="A0A0R1UFC5"/>
<dbReference type="Pfam" id="PF03352">
    <property type="entry name" value="Adenine_glyco"/>
    <property type="match status" value="1"/>
</dbReference>
<dbReference type="GO" id="GO:0008725">
    <property type="term" value="F:DNA-3-methyladenine glycosylase activity"/>
    <property type="evidence" value="ECO:0007669"/>
    <property type="project" value="InterPro"/>
</dbReference>
<dbReference type="InterPro" id="IPR005019">
    <property type="entry name" value="Adenine_glyco"/>
</dbReference>
<dbReference type="EMBL" id="AZFK01000011">
    <property type="protein sequence ID" value="KRL92129.1"/>
    <property type="molecule type" value="Genomic_DNA"/>
</dbReference>
<dbReference type="RefSeq" id="WP_056953702.1">
    <property type="nucleotide sequence ID" value="NZ_AZFK01000011.1"/>
</dbReference>
<dbReference type="PANTHER" id="PTHR30037:SF4">
    <property type="entry name" value="DNA-3-METHYLADENINE GLYCOSYLASE I"/>
    <property type="match status" value="1"/>
</dbReference>
<comment type="caution">
    <text evidence="1">The sequence shown here is derived from an EMBL/GenBank/DDBJ whole genome shotgun (WGS) entry which is preliminary data.</text>
</comment>
<dbReference type="Gene3D" id="1.10.340.30">
    <property type="entry name" value="Hypothetical protein, domain 2"/>
    <property type="match status" value="1"/>
</dbReference>
<accession>A0A0R1UFC5</accession>
<dbReference type="InterPro" id="IPR011257">
    <property type="entry name" value="DNA_glycosylase"/>
</dbReference>
<name>A0A0R1UFC5_9LACO</name>
<proteinExistence type="predicted"/>
<dbReference type="GO" id="GO:0006284">
    <property type="term" value="P:base-excision repair"/>
    <property type="evidence" value="ECO:0007669"/>
    <property type="project" value="InterPro"/>
</dbReference>
<dbReference type="InterPro" id="IPR052891">
    <property type="entry name" value="DNA-3mA_glycosylase"/>
</dbReference>
<reference evidence="1 2" key="1">
    <citation type="journal article" date="2015" name="Genome Announc.">
        <title>Expanding the biotechnology potential of lactobacilli through comparative genomics of 213 strains and associated genera.</title>
        <authorList>
            <person name="Sun Z."/>
            <person name="Harris H.M."/>
            <person name="McCann A."/>
            <person name="Guo C."/>
            <person name="Argimon S."/>
            <person name="Zhang W."/>
            <person name="Yang X."/>
            <person name="Jeffery I.B."/>
            <person name="Cooney J.C."/>
            <person name="Kagawa T.F."/>
            <person name="Liu W."/>
            <person name="Song Y."/>
            <person name="Salvetti E."/>
            <person name="Wrobel A."/>
            <person name="Rasinkangas P."/>
            <person name="Parkhill J."/>
            <person name="Rea M.C."/>
            <person name="O'Sullivan O."/>
            <person name="Ritari J."/>
            <person name="Douillard F.P."/>
            <person name="Paul Ross R."/>
            <person name="Yang R."/>
            <person name="Briner A.E."/>
            <person name="Felis G.E."/>
            <person name="de Vos W.M."/>
            <person name="Barrangou R."/>
            <person name="Klaenhammer T.R."/>
            <person name="Caufield P.W."/>
            <person name="Cui Y."/>
            <person name="Zhang H."/>
            <person name="O'Toole P.W."/>
        </authorList>
    </citation>
    <scope>NUCLEOTIDE SEQUENCE [LARGE SCALE GENOMIC DNA]</scope>
    <source>
        <strain evidence="1 2">DSM 15946</strain>
    </source>
</reference>
<dbReference type="PANTHER" id="PTHR30037">
    <property type="entry name" value="DNA-3-METHYLADENINE GLYCOSYLASE 1"/>
    <property type="match status" value="1"/>
</dbReference>
<dbReference type="SUPFAM" id="SSF48150">
    <property type="entry name" value="DNA-glycosylase"/>
    <property type="match status" value="1"/>
</dbReference>
<evidence type="ECO:0000313" key="1">
    <source>
        <dbReference type="EMBL" id="KRL92129.1"/>
    </source>
</evidence>
<evidence type="ECO:0000313" key="2">
    <source>
        <dbReference type="Proteomes" id="UP000050816"/>
    </source>
</evidence>